<dbReference type="GO" id="GO:0000480">
    <property type="term" value="P:endonucleolytic cleavage in 5'-ETS of tricistronic rRNA transcript (SSU-rRNA, 5.8S rRNA, LSU-rRNA)"/>
    <property type="evidence" value="ECO:0007669"/>
    <property type="project" value="EnsemblFungi"/>
</dbReference>
<dbReference type="GO" id="GO:0030515">
    <property type="term" value="F:snoRNA binding"/>
    <property type="evidence" value="ECO:0007669"/>
    <property type="project" value="InterPro"/>
</dbReference>
<evidence type="ECO:0000256" key="4">
    <source>
        <dbReference type="ARBA" id="ARBA00022517"/>
    </source>
</evidence>
<dbReference type="SUPFAM" id="SSF89124">
    <property type="entry name" value="Nop domain"/>
    <property type="match status" value="1"/>
</dbReference>
<evidence type="ECO:0000259" key="10">
    <source>
        <dbReference type="PROSITE" id="PS51358"/>
    </source>
</evidence>
<dbReference type="GeneID" id="27901724"/>
<dbReference type="InterPro" id="IPR012974">
    <property type="entry name" value="NOP58/56_N"/>
</dbReference>
<dbReference type="Pfam" id="PF08156">
    <property type="entry name" value="NOP5NT"/>
    <property type="match status" value="1"/>
</dbReference>
<dbReference type="InterPro" id="IPR012976">
    <property type="entry name" value="NOSIC"/>
</dbReference>
<dbReference type="InterPro" id="IPR045056">
    <property type="entry name" value="Nop56/Nop58"/>
</dbReference>
<reference evidence="11 12" key="1">
    <citation type="journal article" date="2012" name="PLoS Pathog.">
        <title>Diverse lifestyles and strategies of plant pathogenesis encoded in the genomes of eighteen Dothideomycetes fungi.</title>
        <authorList>
            <person name="Ohm R.A."/>
            <person name="Feau N."/>
            <person name="Henrissat B."/>
            <person name="Schoch C.L."/>
            <person name="Horwitz B.A."/>
            <person name="Barry K.W."/>
            <person name="Condon B.J."/>
            <person name="Copeland A.C."/>
            <person name="Dhillon B."/>
            <person name="Glaser F."/>
            <person name="Hesse C.N."/>
            <person name="Kosti I."/>
            <person name="LaButti K."/>
            <person name="Lindquist E.A."/>
            <person name="Lucas S."/>
            <person name="Salamov A.A."/>
            <person name="Bradshaw R.E."/>
            <person name="Ciuffetti L."/>
            <person name="Hamelin R.C."/>
            <person name="Kema G.H.J."/>
            <person name="Lawrence C."/>
            <person name="Scott J.A."/>
            <person name="Spatafora J.W."/>
            <person name="Turgeon B.G."/>
            <person name="de Wit P.J.G.M."/>
            <person name="Zhong S."/>
            <person name="Goodwin S.B."/>
            <person name="Grigoriev I.V."/>
        </authorList>
    </citation>
    <scope>NUCLEOTIDE SEQUENCE [LARGE SCALE GENOMIC DNA]</scope>
    <source>
        <strain evidence="11 12">SO2202</strain>
    </source>
</reference>
<evidence type="ECO:0000256" key="7">
    <source>
        <dbReference type="ARBA" id="ARBA00023274"/>
    </source>
</evidence>
<dbReference type="GO" id="GO:0000447">
    <property type="term" value="P:endonucleolytic cleavage in ITS1 to separate SSU-rRNA from 5.8S rRNA and LSU-rRNA from tricistronic rRNA transcript (SSU-rRNA, 5.8S rRNA, LSU-rRNA)"/>
    <property type="evidence" value="ECO:0007669"/>
    <property type="project" value="EnsemblFungi"/>
</dbReference>
<dbReference type="SMART" id="SM00931">
    <property type="entry name" value="NOSIC"/>
    <property type="match status" value="1"/>
</dbReference>
<dbReference type="GO" id="GO:0000494">
    <property type="term" value="P:box C/D sno(s)RNA 3'-end processing"/>
    <property type="evidence" value="ECO:0007669"/>
    <property type="project" value="EnsemblFungi"/>
</dbReference>
<dbReference type="GO" id="GO:1902570">
    <property type="term" value="P:protein localization to nucleolus"/>
    <property type="evidence" value="ECO:0007669"/>
    <property type="project" value="EnsemblFungi"/>
</dbReference>
<dbReference type="GO" id="GO:0017069">
    <property type="term" value="F:snRNA binding"/>
    <property type="evidence" value="ECO:0007669"/>
    <property type="project" value="EnsemblFungi"/>
</dbReference>
<evidence type="ECO:0000256" key="5">
    <source>
        <dbReference type="ARBA" id="ARBA00022552"/>
    </source>
</evidence>
<dbReference type="STRING" id="692275.M3CJR8"/>
<proteinExistence type="inferred from homology"/>
<dbReference type="FunFam" id="1.10.246.90:FF:000003">
    <property type="entry name" value="Nucleolar protein 58"/>
    <property type="match status" value="1"/>
</dbReference>
<dbReference type="HOGENOM" id="CLU_015495_5_0_1"/>
<evidence type="ECO:0000256" key="3">
    <source>
        <dbReference type="ARBA" id="ARBA00020379"/>
    </source>
</evidence>
<dbReference type="RefSeq" id="XP_016762184.1">
    <property type="nucleotide sequence ID" value="XM_016904587.1"/>
</dbReference>
<keyword evidence="5" id="KW-0698">rRNA processing</keyword>
<dbReference type="InterPro" id="IPR036070">
    <property type="entry name" value="Nop_dom_sf"/>
</dbReference>
<dbReference type="GO" id="GO:0000472">
    <property type="term" value="P:endonucleolytic cleavage to generate mature 5'-end of SSU-rRNA from (SSU-rRNA, 5.8S rRNA, LSU-rRNA)"/>
    <property type="evidence" value="ECO:0007669"/>
    <property type="project" value="EnsemblFungi"/>
</dbReference>
<dbReference type="InterPro" id="IPR002687">
    <property type="entry name" value="Nop_dom"/>
</dbReference>
<evidence type="ECO:0000256" key="1">
    <source>
        <dbReference type="ARBA" id="ARBA00004604"/>
    </source>
</evidence>
<comment type="subcellular location">
    <subcellularLocation>
        <location evidence="1">Nucleus</location>
        <location evidence="1">Nucleolus</location>
    </subcellularLocation>
</comment>
<keyword evidence="6" id="KW-0539">Nucleus</keyword>
<keyword evidence="12" id="KW-1185">Reference proteome</keyword>
<sequence length="568" mass="61304">MTLFILTETSAGYALLKAKDKKLLKRDDIAKEASTAEGVCGMLKMKEFHKFNSAASALEEAAALTEGKVTPTLAGMLDKIKDEKKVSLAVADPKLANAIAKLPGLQITPVSDSSTADIYRAIREHLPSLIPGLMPEDINTMSLGLSHSLSRHKLKFSPDKVDTMIIQAIALLDDLDKELNTYAMRVKEWYGWHFPEMARIINDNLAYSRVILSMGMRTSAATTDLSDVLPEEIETAVKAAAEVSMGTEITDDDLDNIKALAEQVVGFTEYRAQLSSYLSARMQAIAPNLTTLVGELVGARLIAHAGSLMNLAKSPASTIQILGAEKALFRALKTKHDTPKYGLIYHASLIGQASGKNKGKIARMLATKSTLGLRVDALSDWGQAGKGEEEEPTEEEKCAIGLSGRAAVERRLQALEGKPLKANNVAIGPNGQRTAAPAKWEIKEARKYNADADGLAADAPAAVANGHAEPSSSKKRKLVEEVETNGGADESEEEDVDNTVATFQGETSKSESAEERAARKAEKKAKKAEKLAKKAEKEAKKVEKDLSKKRKAGDDEEPAKKKKKKSKA</sequence>
<dbReference type="Pfam" id="PF01798">
    <property type="entry name" value="Nop"/>
    <property type="match status" value="1"/>
</dbReference>
<dbReference type="OrthoDB" id="6780543at2759"/>
<evidence type="ECO:0000256" key="8">
    <source>
        <dbReference type="ARBA" id="ARBA00024837"/>
    </source>
</evidence>
<protein>
    <recommendedName>
        <fullName evidence="3">Nucleolar protein 58</fullName>
    </recommendedName>
</protein>
<organism evidence="11 12">
    <name type="scientific">Sphaerulina musiva (strain SO2202)</name>
    <name type="common">Poplar stem canker fungus</name>
    <name type="synonym">Septoria musiva</name>
    <dbReference type="NCBI Taxonomy" id="692275"/>
    <lineage>
        <taxon>Eukaryota</taxon>
        <taxon>Fungi</taxon>
        <taxon>Dikarya</taxon>
        <taxon>Ascomycota</taxon>
        <taxon>Pezizomycotina</taxon>
        <taxon>Dothideomycetes</taxon>
        <taxon>Dothideomycetidae</taxon>
        <taxon>Mycosphaerellales</taxon>
        <taxon>Mycosphaerellaceae</taxon>
        <taxon>Sphaerulina</taxon>
    </lineage>
</organism>
<evidence type="ECO:0000256" key="6">
    <source>
        <dbReference type="ARBA" id="ARBA00023242"/>
    </source>
</evidence>
<dbReference type="GO" id="GO:0000452">
    <property type="term" value="P:snoRNA guided rRNA 2'-O-methylation"/>
    <property type="evidence" value="ECO:0007669"/>
    <property type="project" value="EnsemblFungi"/>
</dbReference>
<dbReference type="PROSITE" id="PS51358">
    <property type="entry name" value="NOP"/>
    <property type="match status" value="1"/>
</dbReference>
<keyword evidence="7" id="KW-0687">Ribonucleoprotein</keyword>
<dbReference type="GO" id="GO:0032040">
    <property type="term" value="C:small-subunit processome"/>
    <property type="evidence" value="ECO:0007669"/>
    <property type="project" value="EnsemblFungi"/>
</dbReference>
<feature type="compositionally biased region" description="Basic and acidic residues" evidence="9">
    <location>
        <begin position="528"/>
        <end position="546"/>
    </location>
</feature>
<evidence type="ECO:0000313" key="12">
    <source>
        <dbReference type="Proteomes" id="UP000016931"/>
    </source>
</evidence>
<dbReference type="OMA" id="MGMRSNW"/>
<dbReference type="EMBL" id="KB456262">
    <property type="protein sequence ID" value="EMF14063.1"/>
    <property type="molecule type" value="Genomic_DNA"/>
</dbReference>
<dbReference type="FunFam" id="1.10.287.4070:FF:000001">
    <property type="entry name" value="Probable Nucleolar protein 58"/>
    <property type="match status" value="1"/>
</dbReference>
<feature type="domain" description="Nop" evidence="10">
    <location>
        <begin position="285"/>
        <end position="417"/>
    </location>
</feature>
<dbReference type="InterPro" id="IPR042239">
    <property type="entry name" value="Nop_C"/>
</dbReference>
<comment type="function">
    <text evidence="8">Required for pre-18S rRNA processing. May bind microtubules.</text>
</comment>
<dbReference type="eggNOG" id="KOG2572">
    <property type="taxonomic scope" value="Eukaryota"/>
</dbReference>
<feature type="region of interest" description="Disordered" evidence="9">
    <location>
        <begin position="462"/>
        <end position="568"/>
    </location>
</feature>
<name>M3CJR8_SPHMS</name>
<evidence type="ECO:0000313" key="11">
    <source>
        <dbReference type="EMBL" id="EMF14063.1"/>
    </source>
</evidence>
<evidence type="ECO:0000256" key="9">
    <source>
        <dbReference type="SAM" id="MobiDB-lite"/>
    </source>
</evidence>
<feature type="compositionally biased region" description="Basic and acidic residues" evidence="9">
    <location>
        <begin position="508"/>
        <end position="520"/>
    </location>
</feature>
<dbReference type="Gene3D" id="1.10.246.90">
    <property type="entry name" value="Nop domain"/>
    <property type="match status" value="1"/>
</dbReference>
<dbReference type="AlphaFoldDB" id="M3CJR8"/>
<keyword evidence="4" id="KW-0690">Ribosome biogenesis</keyword>
<dbReference type="PANTHER" id="PTHR10894">
    <property type="entry name" value="NUCLEOLAR PROTEIN 5 NUCLEOLAR PROTEIN NOP5 NOP58"/>
    <property type="match status" value="1"/>
</dbReference>
<accession>M3CJR8</accession>
<comment type="similarity">
    <text evidence="2">Belongs to the NOP5/NOP56 family.</text>
</comment>
<dbReference type="Proteomes" id="UP000016931">
    <property type="component" value="Unassembled WGS sequence"/>
</dbReference>
<evidence type="ECO:0000256" key="2">
    <source>
        <dbReference type="ARBA" id="ARBA00009211"/>
    </source>
</evidence>
<dbReference type="PANTHER" id="PTHR10894:SF1">
    <property type="entry name" value="NUCLEOLAR PROTEIN 58"/>
    <property type="match status" value="1"/>
</dbReference>
<gene>
    <name evidence="11" type="ORF">SEPMUDRAFT_147901</name>
</gene>
<dbReference type="GO" id="GO:0031428">
    <property type="term" value="C:box C/D methylation guide snoRNP complex"/>
    <property type="evidence" value="ECO:0007669"/>
    <property type="project" value="EnsemblFungi"/>
</dbReference>
<dbReference type="Gene3D" id="1.10.287.4070">
    <property type="match status" value="1"/>
</dbReference>